<proteinExistence type="predicted"/>
<evidence type="ECO:0000313" key="1">
    <source>
        <dbReference type="EMBL" id="KAJ7998443.1"/>
    </source>
</evidence>
<reference evidence="1" key="1">
    <citation type="submission" date="2021-05" db="EMBL/GenBank/DDBJ databases">
        <authorList>
            <person name="Pan Q."/>
            <person name="Jouanno E."/>
            <person name="Zahm M."/>
            <person name="Klopp C."/>
            <person name="Cabau C."/>
            <person name="Louis A."/>
            <person name="Berthelot C."/>
            <person name="Parey E."/>
            <person name="Roest Crollius H."/>
            <person name="Montfort J."/>
            <person name="Robinson-Rechavi M."/>
            <person name="Bouchez O."/>
            <person name="Lampietro C."/>
            <person name="Lopez Roques C."/>
            <person name="Donnadieu C."/>
            <person name="Postlethwait J."/>
            <person name="Bobe J."/>
            <person name="Dillon D."/>
            <person name="Chandos A."/>
            <person name="von Hippel F."/>
            <person name="Guiguen Y."/>
        </authorList>
    </citation>
    <scope>NUCLEOTIDE SEQUENCE</scope>
    <source>
        <strain evidence="1">YG-Jan2019</strain>
    </source>
</reference>
<keyword evidence="2" id="KW-1185">Reference proteome</keyword>
<accession>A0ACC2G4D7</accession>
<protein>
    <submittedName>
        <fullName evidence="1">Uncharacterized protein</fullName>
    </submittedName>
</protein>
<evidence type="ECO:0000313" key="2">
    <source>
        <dbReference type="Proteomes" id="UP001157502"/>
    </source>
</evidence>
<comment type="caution">
    <text evidence="1">The sequence shown here is derived from an EMBL/GenBank/DDBJ whole genome shotgun (WGS) entry which is preliminary data.</text>
</comment>
<sequence>MAKLRDFCSWLVGVRFCKKVSSVHKEAQQTPLRMCAAKITEGSLNIESCKAPVFYRQAEPCTGSASLSVLLLHGIRFSSENWSTIGTLETLARAGCHAVAIDLPGFGQSKAAVAPAAVGELAPGDFLKHVCEALGLGPVVVVSPSLSGMYSLPFLMQHEALVRAFIPVAPICTEKFTPEQYSSIKTPSLIVYGDQGDQLGEVSLKNLRRLANHTVVVMKGAGHPCYIDNPSMWHSAVTDFLATL</sequence>
<dbReference type="Proteomes" id="UP001157502">
    <property type="component" value="Chromosome 17"/>
</dbReference>
<name>A0ACC2G4D7_DALPE</name>
<dbReference type="EMBL" id="CM055744">
    <property type="protein sequence ID" value="KAJ7998443.1"/>
    <property type="molecule type" value="Genomic_DNA"/>
</dbReference>
<gene>
    <name evidence="1" type="ORF">DPEC_G00205000</name>
</gene>
<organism evidence="1 2">
    <name type="scientific">Dallia pectoralis</name>
    <name type="common">Alaska blackfish</name>
    <dbReference type="NCBI Taxonomy" id="75939"/>
    <lineage>
        <taxon>Eukaryota</taxon>
        <taxon>Metazoa</taxon>
        <taxon>Chordata</taxon>
        <taxon>Craniata</taxon>
        <taxon>Vertebrata</taxon>
        <taxon>Euteleostomi</taxon>
        <taxon>Actinopterygii</taxon>
        <taxon>Neopterygii</taxon>
        <taxon>Teleostei</taxon>
        <taxon>Protacanthopterygii</taxon>
        <taxon>Esociformes</taxon>
        <taxon>Umbridae</taxon>
        <taxon>Dallia</taxon>
    </lineage>
</organism>